<feature type="non-terminal residue" evidence="1">
    <location>
        <position position="468"/>
    </location>
</feature>
<reference evidence="1" key="1">
    <citation type="submission" date="2021-02" db="EMBL/GenBank/DDBJ databases">
        <authorList>
            <person name="Dougan E. K."/>
            <person name="Rhodes N."/>
            <person name="Thang M."/>
            <person name="Chan C."/>
        </authorList>
    </citation>
    <scope>NUCLEOTIDE SEQUENCE</scope>
</reference>
<gene>
    <name evidence="1" type="ORF">SNAT2548_LOCUS11519</name>
</gene>
<evidence type="ECO:0000313" key="2">
    <source>
        <dbReference type="Proteomes" id="UP000604046"/>
    </source>
</evidence>
<name>A0A812LH89_9DINO</name>
<dbReference type="EMBL" id="CAJNDS010001038">
    <property type="protein sequence ID" value="CAE7245009.1"/>
    <property type="molecule type" value="Genomic_DNA"/>
</dbReference>
<proteinExistence type="predicted"/>
<dbReference type="AlphaFoldDB" id="A0A812LH89"/>
<keyword evidence="2" id="KW-1185">Reference proteome</keyword>
<sequence length="468" mass="54200">DDSDEELFLAEVSNKEAVETFASFPGIYFKQLKRAQRTVRNRGDDMSVACEFDHAHSHCSKQDMQDIAGAIQLKIDGYKCMCGWLYDKKQSWGCKWFHAWYKKVLKAYELNHTLIVVYDKRALESTCDYLKKHFKRYAELDAEHFKEFKWTADYPEPHKHIRRHMRRLKKLAERVRDSEEDGGDDSDGDVLDVSDEAGAELTMPGVGRSQVGEIMFIQKLLGEDPNRVQYRDLAGALKPYRAPPAKFSGRVMANSKDETIVSFPGVYEKEWHKITSSESRISVACVFYPDTKKHCQERHMECFEPLINTDGECMCKWLYGKQEPWGCYWFYRWFRQVGRALQCDHKLVIVYDKKHMISACEKIGVKPSCDEFTSTEQTPHDHLARFETAWNASLTFVDTLSELVRGRGAGVGAKLFAPGFGRSQLGEVQFLKKMEQSEKYGKDDRDDKVAKVRLEFRDIESFRNSEAP</sequence>
<evidence type="ECO:0000313" key="1">
    <source>
        <dbReference type="EMBL" id="CAE7245009.1"/>
    </source>
</evidence>
<organism evidence="1 2">
    <name type="scientific">Symbiodinium natans</name>
    <dbReference type="NCBI Taxonomy" id="878477"/>
    <lineage>
        <taxon>Eukaryota</taxon>
        <taxon>Sar</taxon>
        <taxon>Alveolata</taxon>
        <taxon>Dinophyceae</taxon>
        <taxon>Suessiales</taxon>
        <taxon>Symbiodiniaceae</taxon>
        <taxon>Symbiodinium</taxon>
    </lineage>
</organism>
<protein>
    <submittedName>
        <fullName evidence="1">Uncharacterized protein</fullName>
    </submittedName>
</protein>
<comment type="caution">
    <text evidence="1">The sequence shown here is derived from an EMBL/GenBank/DDBJ whole genome shotgun (WGS) entry which is preliminary data.</text>
</comment>
<accession>A0A812LH89</accession>
<dbReference type="Proteomes" id="UP000604046">
    <property type="component" value="Unassembled WGS sequence"/>
</dbReference>